<reference evidence="2 3" key="1">
    <citation type="submission" date="2024-06" db="EMBL/GenBank/DDBJ databases">
        <title>Complete genome of Phlyctema vagabunda strain 19-DSS-EL-015.</title>
        <authorList>
            <person name="Fiorenzani C."/>
        </authorList>
    </citation>
    <scope>NUCLEOTIDE SEQUENCE [LARGE SCALE GENOMIC DNA]</scope>
    <source>
        <strain evidence="2 3">19-DSS-EL-015</strain>
    </source>
</reference>
<feature type="domain" description="Heterokaryon incompatibility" evidence="1">
    <location>
        <begin position="186"/>
        <end position="337"/>
    </location>
</feature>
<comment type="caution">
    <text evidence="2">The sequence shown here is derived from an EMBL/GenBank/DDBJ whole genome shotgun (WGS) entry which is preliminary data.</text>
</comment>
<protein>
    <submittedName>
        <fullName evidence="2">Heterokaryon incompatibility protein</fullName>
    </submittedName>
</protein>
<dbReference type="PANTHER" id="PTHR33112:SF16">
    <property type="entry name" value="HETEROKARYON INCOMPATIBILITY DOMAIN-CONTAINING PROTEIN"/>
    <property type="match status" value="1"/>
</dbReference>
<keyword evidence="3" id="KW-1185">Reference proteome</keyword>
<proteinExistence type="predicted"/>
<dbReference type="Proteomes" id="UP001629113">
    <property type="component" value="Unassembled WGS sequence"/>
</dbReference>
<evidence type="ECO:0000259" key="1">
    <source>
        <dbReference type="Pfam" id="PF06985"/>
    </source>
</evidence>
<gene>
    <name evidence="2" type="ORF">PVAG01_07986</name>
</gene>
<name>A0ABR4PDY3_9HELO</name>
<dbReference type="EMBL" id="JBFCZG010000006">
    <property type="protein sequence ID" value="KAL3421540.1"/>
    <property type="molecule type" value="Genomic_DNA"/>
</dbReference>
<organism evidence="2 3">
    <name type="scientific">Phlyctema vagabunda</name>
    <dbReference type="NCBI Taxonomy" id="108571"/>
    <lineage>
        <taxon>Eukaryota</taxon>
        <taxon>Fungi</taxon>
        <taxon>Dikarya</taxon>
        <taxon>Ascomycota</taxon>
        <taxon>Pezizomycotina</taxon>
        <taxon>Leotiomycetes</taxon>
        <taxon>Helotiales</taxon>
        <taxon>Dermateaceae</taxon>
        <taxon>Phlyctema</taxon>
    </lineage>
</organism>
<sequence>MDIPKVPHEDEAENRCPFCRDLPEYAITNGMEGPPVETQLNMVDESETKPGDDDQYSKCILYLIMKSLRRIWSGEGEFPTTPNASSPNDVETCIKGVNILTDPTTPISNLGIFYNGARYPPVHRDPSSPPVIARIQRWLSNCDKDHPSCRVNEIPLLPTRVLDVGSSNGSQVVKLVESSEEQRGAYIALSHCWGKSTPFVTTRDNFEQMQNGFLPDTVPATFRDAIIFSRKLGIRYLWIDSLCIIQGDREDWEREASRMARVYRDANLTLSASYAEGDSEGFLKQRPSQHSTVKISSSSGQVAEVYLSERFVNRSVTADPEFELIPPLDTRGWCLQECYLTNRQIKFLNTKILWSCRDVDQDEGRPDDRGALTIRGTEKNVIYLFRNTEKPRHRCLTRLTVYESWYRMIRGFSLRNLTFASDVLPALSGLASEVAAHDNGRYCAGVWWEDIAFGICWKKTESLKPAAGPNEYITPSWSWASVVGPVEFVHAHEVMYRQTPIAGPNQVSFHDVWIQNHSSNLYGQIDGACIKLQAPIASLERTNEDAFCFPGLASPGGETDVTFDLDEGELGDNAIALFLLRRVPYNSELEVILFGLVVRPVLNAAQNYGHFTVEDDGEVYKRVGFVRVLTSNTREAEYWQTPVRSVLLI</sequence>
<evidence type="ECO:0000313" key="3">
    <source>
        <dbReference type="Proteomes" id="UP001629113"/>
    </source>
</evidence>
<dbReference type="PANTHER" id="PTHR33112">
    <property type="entry name" value="DOMAIN PROTEIN, PUTATIVE-RELATED"/>
    <property type="match status" value="1"/>
</dbReference>
<dbReference type="Pfam" id="PF06985">
    <property type="entry name" value="HET"/>
    <property type="match status" value="1"/>
</dbReference>
<accession>A0ABR4PDY3</accession>
<evidence type="ECO:0000313" key="2">
    <source>
        <dbReference type="EMBL" id="KAL3421540.1"/>
    </source>
</evidence>
<dbReference type="InterPro" id="IPR010730">
    <property type="entry name" value="HET"/>
</dbReference>